<feature type="compositionally biased region" description="Acidic residues" evidence="1">
    <location>
        <begin position="655"/>
        <end position="668"/>
    </location>
</feature>
<feature type="compositionally biased region" description="Polar residues" evidence="1">
    <location>
        <begin position="707"/>
        <end position="721"/>
    </location>
</feature>
<dbReference type="EMBL" id="QXFU01005974">
    <property type="protein sequence ID" value="KAE8962442.1"/>
    <property type="molecule type" value="Genomic_DNA"/>
</dbReference>
<evidence type="ECO:0000256" key="1">
    <source>
        <dbReference type="SAM" id="MobiDB-lite"/>
    </source>
</evidence>
<reference evidence="2 3" key="1">
    <citation type="submission" date="2018-09" db="EMBL/GenBank/DDBJ databases">
        <title>Genomic investigation of the strawberry pathogen Phytophthora fragariae indicates pathogenicity is determined by transcriptional variation in three key races.</title>
        <authorList>
            <person name="Adams T.M."/>
            <person name="Armitage A.D."/>
            <person name="Sobczyk M.K."/>
            <person name="Bates H.J."/>
            <person name="Dunwell J.M."/>
            <person name="Nellist C.F."/>
            <person name="Harrison R.J."/>
        </authorList>
    </citation>
    <scope>NUCLEOTIDE SEQUENCE [LARGE SCALE GENOMIC DNA]</scope>
    <source>
        <strain evidence="2 3">SCRP324</strain>
    </source>
</reference>
<feature type="region of interest" description="Disordered" evidence="1">
    <location>
        <begin position="519"/>
        <end position="636"/>
    </location>
</feature>
<name>A0A6A3H030_9STRA</name>
<proteinExistence type="predicted"/>
<gene>
    <name evidence="2" type="ORF">PR002_g29594</name>
</gene>
<feature type="region of interest" description="Disordered" evidence="1">
    <location>
        <begin position="1"/>
        <end position="108"/>
    </location>
</feature>
<dbReference type="Proteomes" id="UP000435112">
    <property type="component" value="Unassembled WGS sequence"/>
</dbReference>
<dbReference type="AlphaFoldDB" id="A0A6A3H030"/>
<dbReference type="OrthoDB" id="128118at2759"/>
<feature type="compositionally biased region" description="Basic and acidic residues" evidence="1">
    <location>
        <begin position="526"/>
        <end position="537"/>
    </location>
</feature>
<feature type="region of interest" description="Disordered" evidence="1">
    <location>
        <begin position="655"/>
        <end position="727"/>
    </location>
</feature>
<feature type="non-terminal residue" evidence="2">
    <location>
        <position position="727"/>
    </location>
</feature>
<feature type="compositionally biased region" description="Basic and acidic residues" evidence="1">
    <location>
        <begin position="21"/>
        <end position="34"/>
    </location>
</feature>
<accession>A0A6A3H030</accession>
<comment type="caution">
    <text evidence="2">The sequence shown here is derived from an EMBL/GenBank/DDBJ whole genome shotgun (WGS) entry which is preliminary data.</text>
</comment>
<evidence type="ECO:0000313" key="2">
    <source>
        <dbReference type="EMBL" id="KAE8962442.1"/>
    </source>
</evidence>
<organism evidence="2 3">
    <name type="scientific">Phytophthora rubi</name>
    <dbReference type="NCBI Taxonomy" id="129364"/>
    <lineage>
        <taxon>Eukaryota</taxon>
        <taxon>Sar</taxon>
        <taxon>Stramenopiles</taxon>
        <taxon>Oomycota</taxon>
        <taxon>Peronosporomycetes</taxon>
        <taxon>Peronosporales</taxon>
        <taxon>Peronosporaceae</taxon>
        <taxon>Phytophthora</taxon>
    </lineage>
</organism>
<evidence type="ECO:0000313" key="3">
    <source>
        <dbReference type="Proteomes" id="UP000435112"/>
    </source>
</evidence>
<sequence>MALEPPPTGVGPSLRPPDPTELGRESRAAAERGHTRPQAEPPTQLPDLSGPLHSNLQATVSLPRAPDPVTTPSDAQGGHEAEMMRNDTAPPPTLGGGDAHRAAGPAGKTLSGSYASAVRLGSPGAMATTVHVPPTKVKGAWTPREHKLLLDTLARGWHKTHEPQESVYMKQLREVSLKPSAVHTDEALRPRTEMETEALLAYINKKLELPHAPTFLKATMPLIQRAMLEQFHEAHVEVTLTAVVAPRANLRRGMTHNSLIGQLFKANADSHTGRQMLGHLMDDVKMLFFDGGHTLRFVFNSRRVADIYEGLAFRINGSCIVLEETETESTGGLYRTARLRRQYTLKVYGAERIGLVSLLTALGQLPGVHVVDAERPRTDSTEIVDNRYYLIRFASDDCPVALRGVTKIDFHGQLVTIHHHLVHQRLPCARCYAPFHTTGFCKASETHVPARQSKFSRSYSGDIPTYHAGTELQYKHSDVESFSTFLLTLQHEVADGSARSTAGRQSAGVRTATLLETAGAGLPSEQAHEAPRTEVNDNRAPTQDSPSAERADGFKTVRRHGGRMKLVGTSAAAETKAPTTMSGQAAGADPQPNTAAPAHVTEKLGRPTRTPAIKQSKRKAMKAKGSQTGKGPIPQSFHQFKKERAAGKYDALADSEDDMSEIDSEEEKAEAPYAYAGSPRIDPQHRDGLETEAVDTPLPAAHPDGPTSYSTDAGKATTSALSARLGA</sequence>
<feature type="compositionally biased region" description="Pro residues" evidence="1">
    <location>
        <begin position="1"/>
        <end position="19"/>
    </location>
</feature>
<protein>
    <submittedName>
        <fullName evidence="2">Uncharacterized protein</fullName>
    </submittedName>
</protein>